<comment type="catalytic activity">
    <reaction evidence="20">
        <text>1D-myo-inositol 1,3,4-trisphosphate + H2O = 1D-myo-inositol 1,3-bisphosphate + phosphate</text>
        <dbReference type="Rhea" id="RHEA:43392"/>
        <dbReference type="ChEBI" id="CHEBI:15377"/>
        <dbReference type="ChEBI" id="CHEBI:43474"/>
        <dbReference type="ChEBI" id="CHEBI:58414"/>
        <dbReference type="ChEBI" id="CHEBI:83242"/>
    </reaction>
    <physiologicalReaction direction="left-to-right" evidence="20">
        <dbReference type="Rhea" id="RHEA:43393"/>
    </physiologicalReaction>
</comment>
<evidence type="ECO:0000256" key="10">
    <source>
        <dbReference type="ARBA" id="ARBA00022490"/>
    </source>
</evidence>
<keyword evidence="10" id="KW-0963">Cytoplasm</keyword>
<dbReference type="Proteomes" id="UP000245341">
    <property type="component" value="Unplaced"/>
</dbReference>
<keyword evidence="12" id="KW-0967">Endosome</keyword>
<keyword evidence="11" id="KW-0597">Phosphoprotein</keyword>
<evidence type="ECO:0000256" key="24">
    <source>
        <dbReference type="ARBA" id="ARBA00082036"/>
    </source>
</evidence>
<keyword evidence="14" id="KW-0770">Synapse</keyword>
<dbReference type="STRING" id="9713.A0A2U3XR58"/>
<evidence type="ECO:0000256" key="15">
    <source>
        <dbReference type="ARBA" id="ARBA00023098"/>
    </source>
</evidence>
<accession>A0A2U3XR58</accession>
<dbReference type="InterPro" id="IPR035892">
    <property type="entry name" value="C2_domain_sf"/>
</dbReference>
<dbReference type="GO" id="GO:0055038">
    <property type="term" value="C:recycling endosome membrane"/>
    <property type="evidence" value="ECO:0007669"/>
    <property type="project" value="UniProtKB-SubCell"/>
</dbReference>
<dbReference type="RefSeq" id="XP_006733930.1">
    <property type="nucleotide sequence ID" value="XM_006733867.2"/>
</dbReference>
<dbReference type="KEGG" id="lww:102732769"/>
<evidence type="ECO:0000313" key="26">
    <source>
        <dbReference type="Proteomes" id="UP000245341"/>
    </source>
</evidence>
<dbReference type="PANTHER" id="PTHR12187:SF4">
    <property type="entry name" value="INOSITOL POLYPHOSPHATE-4-PHOSPHATASE TYPE I A"/>
    <property type="match status" value="1"/>
</dbReference>
<evidence type="ECO:0000256" key="16">
    <source>
        <dbReference type="ARBA" id="ARBA00023136"/>
    </source>
</evidence>
<dbReference type="GO" id="GO:0044281">
    <property type="term" value="P:small molecule metabolic process"/>
    <property type="evidence" value="ECO:0007669"/>
    <property type="project" value="UniProtKB-ARBA"/>
</dbReference>
<evidence type="ECO:0000256" key="2">
    <source>
        <dbReference type="ARBA" id="ARBA00004146"/>
    </source>
</evidence>
<evidence type="ECO:0000256" key="12">
    <source>
        <dbReference type="ARBA" id="ARBA00022753"/>
    </source>
</evidence>
<dbReference type="GO" id="GO:0014069">
    <property type="term" value="C:postsynaptic density"/>
    <property type="evidence" value="ECO:0007669"/>
    <property type="project" value="UniProtKB-SubCell"/>
</dbReference>
<dbReference type="SUPFAM" id="SSF49562">
    <property type="entry name" value="C2 domain (Calcium/lipid-binding domain, CaLB)"/>
    <property type="match status" value="1"/>
</dbReference>
<evidence type="ECO:0000256" key="22">
    <source>
        <dbReference type="ARBA" id="ARBA00074640"/>
    </source>
</evidence>
<dbReference type="OrthoDB" id="159395at2759"/>
<dbReference type="PROSITE" id="PS50004">
    <property type="entry name" value="C2"/>
    <property type="match status" value="1"/>
</dbReference>
<organism evidence="26 27">
    <name type="scientific">Leptonychotes weddellii</name>
    <name type="common">Weddell seal</name>
    <name type="synonym">Otaria weddellii</name>
    <dbReference type="NCBI Taxonomy" id="9713"/>
    <lineage>
        <taxon>Eukaryota</taxon>
        <taxon>Metazoa</taxon>
        <taxon>Chordata</taxon>
        <taxon>Craniata</taxon>
        <taxon>Vertebrata</taxon>
        <taxon>Euteleostomi</taxon>
        <taxon>Mammalia</taxon>
        <taxon>Eutheria</taxon>
        <taxon>Laurasiatheria</taxon>
        <taxon>Carnivora</taxon>
        <taxon>Caniformia</taxon>
        <taxon>Pinnipedia</taxon>
        <taxon>Phocidae</taxon>
        <taxon>Monachinae</taxon>
        <taxon>Lobodontini</taxon>
        <taxon>Leptonychotes</taxon>
    </lineage>
</organism>
<comment type="pathway">
    <text evidence="6">Signal transduction; phosphatidylinositol signaling pathway.</text>
</comment>
<evidence type="ECO:0000256" key="23">
    <source>
        <dbReference type="ARBA" id="ARBA00080875"/>
    </source>
</evidence>
<evidence type="ECO:0000313" key="27">
    <source>
        <dbReference type="RefSeq" id="XP_006733930.1"/>
    </source>
</evidence>
<dbReference type="GO" id="GO:0005634">
    <property type="term" value="C:nucleus"/>
    <property type="evidence" value="ECO:0007669"/>
    <property type="project" value="UniProtKB-SubCell"/>
</dbReference>
<dbReference type="PANTHER" id="PTHR12187">
    <property type="entry name" value="AGAP000124-PA"/>
    <property type="match status" value="1"/>
</dbReference>
<evidence type="ECO:0000256" key="21">
    <source>
        <dbReference type="ARBA" id="ARBA00065112"/>
    </source>
</evidence>
<evidence type="ECO:0000256" key="20">
    <source>
        <dbReference type="ARBA" id="ARBA00051892"/>
    </source>
</evidence>
<feature type="domain" description="C2" evidence="25">
    <location>
        <begin position="26"/>
        <end position="153"/>
    </location>
</feature>
<evidence type="ECO:0000256" key="17">
    <source>
        <dbReference type="ARBA" id="ARBA00023242"/>
    </source>
</evidence>
<comment type="similarity">
    <text evidence="7">Belongs to the inositol 3,4-bisphosphate 4-phosphatase family.</text>
</comment>
<keyword evidence="26" id="KW-1185">Reference proteome</keyword>
<gene>
    <name evidence="27" type="primary">LOC102732769</name>
</gene>
<evidence type="ECO:0000256" key="7">
    <source>
        <dbReference type="ARBA" id="ARBA00006306"/>
    </source>
</evidence>
<dbReference type="GO" id="GO:0031901">
    <property type="term" value="C:early endosome membrane"/>
    <property type="evidence" value="ECO:0007669"/>
    <property type="project" value="UniProtKB-SubCell"/>
</dbReference>
<protein>
    <recommendedName>
        <fullName evidence="22">Inositol polyphosphate-4-phosphatase type I A</fullName>
        <ecNumber evidence="8">3.1.3.66</ecNumber>
    </recommendedName>
    <alternativeName>
        <fullName evidence="24">Inositol polyphosphate 4-phosphatase type I</fullName>
    </alternativeName>
    <alternativeName>
        <fullName evidence="23">Type I inositol 3,4-bisphosphate 4-phosphatase</fullName>
    </alternativeName>
</protein>
<keyword evidence="17" id="KW-0539">Nucleus</keyword>
<dbReference type="GeneID" id="102732769"/>
<evidence type="ECO:0000256" key="9">
    <source>
        <dbReference type="ARBA" id="ARBA00022475"/>
    </source>
</evidence>
<evidence type="ECO:0000256" key="19">
    <source>
        <dbReference type="ARBA" id="ARBA00051770"/>
    </source>
</evidence>
<dbReference type="Gene3D" id="2.60.40.150">
    <property type="entry name" value="C2 domain"/>
    <property type="match status" value="1"/>
</dbReference>
<evidence type="ECO:0000256" key="13">
    <source>
        <dbReference type="ARBA" id="ARBA00022801"/>
    </source>
</evidence>
<dbReference type="UniPathway" id="UPA00944"/>
<dbReference type="InterPro" id="IPR039034">
    <property type="entry name" value="INPP4"/>
</dbReference>
<proteinExistence type="inferred from homology"/>
<dbReference type="EC" id="3.1.3.66" evidence="8"/>
<sequence>MTAREHSPRHGARARAMQRASTIDVAADMLGLSLAGNIQDPDEPILEFSLACSELHTPSLDRKPNSFVAVSVTTPPQAFWTKHAQTEIIEGTNNPIFLSSIAFFQDSLINQMTQIKLSVYDVKDRSQGTMYLLGSGTFIVKDLLQDRHHRLHLTLRSAESDRVGNITVIGWQMEEKSDQRPPVTRSLDTVNGRMVLPVDESLTEALGIRSKYASLRKDTLLKSVFGGAICRMYRFPTTDGNHLRILEQMAESLLSLHVPRQFVKLLLEEDAARVCELEELGDLSPCWESLRRQIVTQYQTIILTYQENLTDLHQYKGT</sequence>
<comment type="subunit">
    <text evidence="21">Interacts with INPP5F.</text>
</comment>
<keyword evidence="15" id="KW-0443">Lipid metabolism</keyword>
<name>A0A2U3XR58_LEPWE</name>
<dbReference type="GO" id="GO:0016316">
    <property type="term" value="F:phosphatidylinositol-3,4-bisphosphate 4-phosphatase activity"/>
    <property type="evidence" value="ECO:0007669"/>
    <property type="project" value="UniProtKB-EC"/>
</dbReference>
<keyword evidence="13" id="KW-0378">Hydrolase</keyword>
<evidence type="ECO:0000256" key="14">
    <source>
        <dbReference type="ARBA" id="ARBA00023018"/>
    </source>
</evidence>
<dbReference type="InterPro" id="IPR000008">
    <property type="entry name" value="C2_dom"/>
</dbReference>
<comment type="catalytic activity">
    <reaction evidence="19">
        <text>1D-myo-inositol 3,4-bisphosphate + H2O = 1D-myo-inositol 3-phosphate + phosphate</text>
        <dbReference type="Rhea" id="RHEA:43388"/>
        <dbReference type="ChEBI" id="CHEBI:15377"/>
        <dbReference type="ChEBI" id="CHEBI:43474"/>
        <dbReference type="ChEBI" id="CHEBI:58401"/>
        <dbReference type="ChEBI" id="CHEBI:83241"/>
    </reaction>
    <physiologicalReaction direction="left-to-right" evidence="19">
        <dbReference type="Rhea" id="RHEA:43389"/>
    </physiologicalReaction>
</comment>
<evidence type="ECO:0000256" key="18">
    <source>
        <dbReference type="ARBA" id="ARBA00034105"/>
    </source>
</evidence>
<dbReference type="AlphaFoldDB" id="A0A2U3XR58"/>
<comment type="subcellular location">
    <subcellularLocation>
        <location evidence="3">Cell membrane</location>
    </subcellularLocation>
    <subcellularLocation>
        <location evidence="4">Cytoplasm</location>
    </subcellularLocation>
    <subcellularLocation>
        <location evidence="2">Early endosome membrane</location>
    </subcellularLocation>
    <subcellularLocation>
        <location evidence="1">Nucleus</location>
    </subcellularLocation>
    <subcellularLocation>
        <location evidence="18">Postsynaptic density</location>
    </subcellularLocation>
    <subcellularLocation>
        <location evidence="5">Recycling endosome membrane</location>
    </subcellularLocation>
</comment>
<evidence type="ECO:0000256" key="6">
    <source>
        <dbReference type="ARBA" id="ARBA00004847"/>
    </source>
</evidence>
<reference evidence="27" key="1">
    <citation type="submission" date="2025-08" db="UniProtKB">
        <authorList>
            <consortium name="RefSeq"/>
        </authorList>
    </citation>
    <scope>IDENTIFICATION</scope>
    <source>
        <tissue evidence="27">Liver</tissue>
    </source>
</reference>
<dbReference type="FunFam" id="2.60.40.150:FF:000038">
    <property type="entry name" value="Type I inositol 3,4-bisphosphate 4-phosphatase"/>
    <property type="match status" value="1"/>
</dbReference>
<evidence type="ECO:0000259" key="25">
    <source>
        <dbReference type="PROSITE" id="PS50004"/>
    </source>
</evidence>
<evidence type="ECO:0000256" key="8">
    <source>
        <dbReference type="ARBA" id="ARBA00013037"/>
    </source>
</evidence>
<evidence type="ECO:0000256" key="5">
    <source>
        <dbReference type="ARBA" id="ARBA00004565"/>
    </source>
</evidence>
<keyword evidence="9" id="KW-1003">Cell membrane</keyword>
<evidence type="ECO:0000256" key="1">
    <source>
        <dbReference type="ARBA" id="ARBA00004123"/>
    </source>
</evidence>
<dbReference type="Pfam" id="PF00168">
    <property type="entry name" value="C2"/>
    <property type="match status" value="1"/>
</dbReference>
<evidence type="ECO:0000256" key="3">
    <source>
        <dbReference type="ARBA" id="ARBA00004236"/>
    </source>
</evidence>
<dbReference type="CDD" id="cd04048">
    <property type="entry name" value="C2A_Copine"/>
    <property type="match status" value="1"/>
</dbReference>
<keyword evidence="16" id="KW-0472">Membrane</keyword>
<evidence type="ECO:0000256" key="4">
    <source>
        <dbReference type="ARBA" id="ARBA00004496"/>
    </source>
</evidence>
<dbReference type="GO" id="GO:0005886">
    <property type="term" value="C:plasma membrane"/>
    <property type="evidence" value="ECO:0007669"/>
    <property type="project" value="UniProtKB-SubCell"/>
</dbReference>
<evidence type="ECO:0000256" key="11">
    <source>
        <dbReference type="ARBA" id="ARBA00022553"/>
    </source>
</evidence>